<proteinExistence type="inferred from homology"/>
<evidence type="ECO:0000256" key="10">
    <source>
        <dbReference type="PROSITE-ProRule" id="PRU01217"/>
    </source>
</evidence>
<organism evidence="18 19">
    <name type="scientific">Electrophorus electricus</name>
    <name type="common">Electric eel</name>
    <name type="synonym">Gymnotus electricus</name>
    <dbReference type="NCBI Taxonomy" id="8005"/>
    <lineage>
        <taxon>Eukaryota</taxon>
        <taxon>Metazoa</taxon>
        <taxon>Chordata</taxon>
        <taxon>Craniata</taxon>
        <taxon>Vertebrata</taxon>
        <taxon>Euteleostomi</taxon>
        <taxon>Actinopterygii</taxon>
        <taxon>Neopterygii</taxon>
        <taxon>Teleostei</taxon>
        <taxon>Ostariophysi</taxon>
        <taxon>Gymnotiformes</taxon>
        <taxon>Gymnotoidei</taxon>
        <taxon>Gymnotidae</taxon>
        <taxon>Electrophorus</taxon>
    </lineage>
</organism>
<dbReference type="InterPro" id="IPR015849">
    <property type="entry name" value="Amyloid_glyco_heparin-bd"/>
</dbReference>
<feature type="region of interest" description="GFLD subdomain" evidence="10">
    <location>
        <begin position="35"/>
        <end position="130"/>
    </location>
</feature>
<dbReference type="GeneTree" id="ENSGT00530000063252"/>
<dbReference type="Proteomes" id="UP000314983">
    <property type="component" value="Chromosome 4"/>
</dbReference>
<feature type="domain" description="E2" evidence="17">
    <location>
        <begin position="291"/>
        <end position="482"/>
    </location>
</feature>
<feature type="disulfide bond" evidence="10">
    <location>
        <begin position="80"/>
        <end position="124"/>
    </location>
</feature>
<dbReference type="Pfam" id="PF12924">
    <property type="entry name" value="APP_Cu_bd"/>
    <property type="match status" value="1"/>
</dbReference>
<dbReference type="Pfam" id="PF10515">
    <property type="entry name" value="APP_amyloid"/>
    <property type="match status" value="1"/>
</dbReference>
<keyword evidence="6" id="KW-0186">Copper</keyword>
<dbReference type="SMART" id="SM00131">
    <property type="entry name" value="KU"/>
    <property type="match status" value="1"/>
</dbReference>
<keyword evidence="8 10" id="KW-1015">Disulfide bond</keyword>
<dbReference type="SUPFAM" id="SSF56491">
    <property type="entry name" value="A heparin-binding domain"/>
    <property type="match status" value="1"/>
</dbReference>
<dbReference type="InterPro" id="IPR008155">
    <property type="entry name" value="Amyloid_glyco"/>
</dbReference>
<dbReference type="PROSITE" id="PS50279">
    <property type="entry name" value="BPTI_KUNITZ_2"/>
    <property type="match status" value="1"/>
</dbReference>
<sequence>MGSVPAVSVLILGIVVPSLAGYIEALAANAGTGFAVAEPQVAMFCGKLNMHVNIQTGRWEPDPSGTKTCVGTKEGVLQYCQEMYPELQITNVVEANQPIKIENWCKKDKKQCKGHAHTVVPYKCLVGEFVSDVLLVPEKCKFFHKERMDLCVSHQQWHGVAKEACSKSNMEVHSYGMLLPCGIDKFHGTEYVCCPSTRPEEPVPGATHSTEEDEDEDQHEVDKEQEKDDAAETGPCRASMPRWHFDMRQRKCVRFIYGGCAGNRNNFDSEEYCMAVCKRLTVLPTPQPTDDVDVYFETPADDKEHSRFQKAKEQLEIRHRNRMERVRKEWEEAERQAKNLPKAERQMLIQHFQAMVESLEEEAASEKQQLVETHLARVEAMLNDRRRFALENYLAALQADPPKPRRILQALRRYVRAENKDRQHTIRHYQHVLSVDPEKATQMKSQVMTHLRVIEERLNQSLSLLYKVPYIADEIQDEIDDLLLEQKADMDQFLSSISESQPDVTVSSEEIVEVPAFEGKPFRPFQVSSLGSGPEPEGSGMNSVDGLIGAEERIINSKNQIDDHVVIDETLDVKEVIYSFRGGDQETLHPLRAEFSYGSSALIGLLVIAVAIATVIVISLVLLRKRQYGTISHGIVEVDPMLSPEERHLNKMQNHGYENPTYKYLEQLQI</sequence>
<evidence type="ECO:0000313" key="18">
    <source>
        <dbReference type="Ensembl" id="ENSEEEP00000042378.2"/>
    </source>
</evidence>
<dbReference type="GO" id="GO:0004867">
    <property type="term" value="F:serine-type endopeptidase inhibitor activity"/>
    <property type="evidence" value="ECO:0007669"/>
    <property type="project" value="InterPro"/>
</dbReference>
<dbReference type="Gene3D" id="4.10.410.10">
    <property type="entry name" value="Pancreatic trypsin inhibitor Kunitz domain"/>
    <property type="match status" value="1"/>
</dbReference>
<dbReference type="SUPFAM" id="SSF109843">
    <property type="entry name" value="CAPPD, an extracellular domain of amyloid beta A4 protein"/>
    <property type="match status" value="1"/>
</dbReference>
<comment type="similarity">
    <text evidence="10">Belongs to the APP family.</text>
</comment>
<evidence type="ECO:0000256" key="5">
    <source>
        <dbReference type="ARBA" id="ARBA00022989"/>
    </source>
</evidence>
<reference evidence="18" key="3">
    <citation type="submission" date="2020-05" db="EMBL/GenBank/DDBJ databases">
        <title>Electrophorus electricus (electric eel) genome, fEleEle1, primary haplotype.</title>
        <authorList>
            <person name="Myers G."/>
            <person name="Meyer A."/>
            <person name="Fedrigo O."/>
            <person name="Formenti G."/>
            <person name="Rhie A."/>
            <person name="Tracey A."/>
            <person name="Sims Y."/>
            <person name="Jarvis E.D."/>
        </authorList>
    </citation>
    <scope>NUCLEOTIDE SEQUENCE [LARGE SCALE GENOMIC DNA]</scope>
</reference>
<reference evidence="18" key="5">
    <citation type="submission" date="2025-09" db="UniProtKB">
        <authorList>
            <consortium name="Ensembl"/>
        </authorList>
    </citation>
    <scope>IDENTIFICATION</scope>
</reference>
<reference evidence="19" key="1">
    <citation type="journal article" date="2014" name="Science">
        <title>Nonhuman genetics. Genomic basis for the convergent evolution of electric organs.</title>
        <authorList>
            <person name="Gallant J.R."/>
            <person name="Traeger L.L."/>
            <person name="Volkening J.D."/>
            <person name="Moffett H."/>
            <person name="Chen P.H."/>
            <person name="Novina C.D."/>
            <person name="Phillips G.N.Jr."/>
            <person name="Anand R."/>
            <person name="Wells G.B."/>
            <person name="Pinch M."/>
            <person name="Guth R."/>
            <person name="Unguez G.A."/>
            <person name="Albert J.S."/>
            <person name="Zakon H.H."/>
            <person name="Samanta M.P."/>
            <person name="Sussman M.R."/>
        </authorList>
    </citation>
    <scope>NUCLEOTIDE SEQUENCE [LARGE SCALE GENOMIC DNA]</scope>
</reference>
<evidence type="ECO:0000256" key="2">
    <source>
        <dbReference type="ARBA" id="ARBA00022692"/>
    </source>
</evidence>
<dbReference type="PANTHER" id="PTHR23103">
    <property type="entry name" value="ALZHEIMER'S DISEASE BETA-AMYLOID RELATED"/>
    <property type="match status" value="1"/>
</dbReference>
<keyword evidence="7 13" id="KW-0472">Membrane</keyword>
<dbReference type="InterPro" id="IPR011993">
    <property type="entry name" value="PH-like_dom_sf"/>
</dbReference>
<dbReference type="Ensembl" id="ENSEEET00000042864.2">
    <property type="protein sequence ID" value="ENSEEEP00000042378.2"/>
    <property type="gene ID" value="ENSEEEG00000019178.2"/>
</dbReference>
<dbReference type="PRINTS" id="PR00759">
    <property type="entry name" value="BASICPTASE"/>
</dbReference>
<feature type="transmembrane region" description="Helical" evidence="13">
    <location>
        <begin position="601"/>
        <end position="623"/>
    </location>
</feature>
<dbReference type="Gene3D" id="3.90.570.10">
    <property type="entry name" value="Amyloidogenic glycoprotein, heparin-binding domain"/>
    <property type="match status" value="1"/>
</dbReference>
<dbReference type="Pfam" id="PF00014">
    <property type="entry name" value="Kunitz_BPTI"/>
    <property type="match status" value="1"/>
</dbReference>
<keyword evidence="3" id="KW-0479">Metal-binding</keyword>
<dbReference type="InterPro" id="IPR020901">
    <property type="entry name" value="Prtase_inh_Kunz-CS"/>
</dbReference>
<dbReference type="InterPro" id="IPR002223">
    <property type="entry name" value="Kunitz_BPTI"/>
</dbReference>
<feature type="disulfide bond" evidence="10">
    <location>
        <begin position="105"/>
        <end position="112"/>
    </location>
</feature>
<evidence type="ECO:0000256" key="14">
    <source>
        <dbReference type="SAM" id="SignalP"/>
    </source>
</evidence>
<dbReference type="GO" id="GO:0007409">
    <property type="term" value="P:axonogenesis"/>
    <property type="evidence" value="ECO:0007669"/>
    <property type="project" value="TreeGrafter"/>
</dbReference>
<feature type="compositionally biased region" description="Basic and acidic residues" evidence="12">
    <location>
        <begin position="220"/>
        <end position="230"/>
    </location>
</feature>
<comment type="subcellular location">
    <subcellularLocation>
        <location evidence="1">Membrane</location>
        <topology evidence="1">Single-pass type I membrane protein</topology>
    </subcellularLocation>
</comment>
<dbReference type="GO" id="GO:0012505">
    <property type="term" value="C:endomembrane system"/>
    <property type="evidence" value="ECO:0007669"/>
    <property type="project" value="UniProtKB-ARBA"/>
</dbReference>
<dbReference type="FunFam" id="3.90.570.10:FF:000001">
    <property type="entry name" value="Amyloid beta A4 protein"/>
    <property type="match status" value="1"/>
</dbReference>
<keyword evidence="11" id="KW-0175">Coiled coil</keyword>
<feature type="domain" description="BPTI/Kunitz inhibitor" evidence="15">
    <location>
        <begin position="232"/>
        <end position="277"/>
    </location>
</feature>
<feature type="coiled-coil region" evidence="11">
    <location>
        <begin position="316"/>
        <end position="376"/>
    </location>
</feature>
<keyword evidence="2 13" id="KW-0812">Transmembrane</keyword>
<dbReference type="InterPro" id="IPR036669">
    <property type="entry name" value="Amyloid_Cu-bd_sf"/>
</dbReference>
<evidence type="ECO:0000259" key="15">
    <source>
        <dbReference type="PROSITE" id="PS50279"/>
    </source>
</evidence>
<dbReference type="GO" id="GO:0007417">
    <property type="term" value="P:central nervous system development"/>
    <property type="evidence" value="ECO:0007669"/>
    <property type="project" value="TreeGrafter"/>
</dbReference>
<dbReference type="InterPro" id="IPR036176">
    <property type="entry name" value="E2_sf"/>
</dbReference>
<dbReference type="InterPro" id="IPR008154">
    <property type="entry name" value="Amyloid_glyco_extra"/>
</dbReference>
<dbReference type="InterPro" id="IPR019543">
    <property type="entry name" value="APP_amyloid_C"/>
</dbReference>
<accession>A0A4W4H107</accession>
<comment type="caution">
    <text evidence="10">Lacks conserved residue(s) required for the propagation of feature annotation.</text>
</comment>
<dbReference type="InterPro" id="IPR011178">
    <property type="entry name" value="Amyloid_glyco_Cu-bd"/>
</dbReference>
<name>A0A4W4H107_ELEEL</name>
<dbReference type="CDD" id="cd21709">
    <property type="entry name" value="JMTM_APLP2"/>
    <property type="match status" value="1"/>
</dbReference>
<feature type="chain" id="PRO_5044239556" description="Amyloid beta (A4) precursor-like protein 2" evidence="14">
    <location>
        <begin position="21"/>
        <end position="670"/>
    </location>
</feature>
<dbReference type="CDD" id="cd22607">
    <property type="entry name" value="Kunitz_ABPP-like"/>
    <property type="match status" value="1"/>
</dbReference>
<reference evidence="19" key="2">
    <citation type="journal article" date="2017" name="Sci. Adv.">
        <title>A tail of two voltages: Proteomic comparison of the three electric organs of the electric eel.</title>
        <authorList>
            <person name="Traeger L.L."/>
            <person name="Sabat G."/>
            <person name="Barrett-Wilt G.A."/>
            <person name="Wells G.B."/>
            <person name="Sussman M.R."/>
        </authorList>
    </citation>
    <scope>NUCLEOTIDE SEQUENCE [LARGE SCALE GENOMIC DNA]</scope>
</reference>
<dbReference type="SUPFAM" id="SSF57362">
    <property type="entry name" value="BPTI-like"/>
    <property type="match status" value="1"/>
</dbReference>
<feature type="region of interest" description="Disordered" evidence="12">
    <location>
        <begin position="198"/>
        <end position="238"/>
    </location>
</feature>
<dbReference type="InterPro" id="IPR019745">
    <property type="entry name" value="Amyloid_glyco_intracell_CS"/>
</dbReference>
<evidence type="ECO:0000256" key="9">
    <source>
        <dbReference type="ARBA" id="ARBA00023180"/>
    </source>
</evidence>
<evidence type="ECO:0000256" key="11">
    <source>
        <dbReference type="SAM" id="Coils"/>
    </source>
</evidence>
<reference evidence="18" key="4">
    <citation type="submission" date="2025-08" db="UniProtKB">
        <authorList>
            <consortium name="Ensembl"/>
        </authorList>
    </citation>
    <scope>IDENTIFICATION</scope>
</reference>
<dbReference type="InterPro" id="IPR036454">
    <property type="entry name" value="Amyloid_glyco_heparin-bd_sf"/>
</dbReference>
<evidence type="ECO:0008006" key="20">
    <source>
        <dbReference type="Google" id="ProtNLM"/>
    </source>
</evidence>
<dbReference type="InterPro" id="IPR019744">
    <property type="entry name" value="APP_CUBD_CS"/>
</dbReference>
<feature type="disulfide bond" evidence="10">
    <location>
        <begin position="151"/>
        <end position="181"/>
    </location>
</feature>
<feature type="region of interest" description="CuBD subdomain" evidence="10">
    <location>
        <begin position="138"/>
        <end position="196"/>
    </location>
</feature>
<evidence type="ECO:0000256" key="7">
    <source>
        <dbReference type="ARBA" id="ARBA00023136"/>
    </source>
</evidence>
<evidence type="ECO:0000256" key="8">
    <source>
        <dbReference type="ARBA" id="ARBA00023157"/>
    </source>
</evidence>
<keyword evidence="9" id="KW-0325">Glycoprotein</keyword>
<evidence type="ECO:0000256" key="4">
    <source>
        <dbReference type="ARBA" id="ARBA00022729"/>
    </source>
</evidence>
<dbReference type="PROSITE" id="PS51870">
    <property type="entry name" value="APP_E2"/>
    <property type="match status" value="1"/>
</dbReference>
<dbReference type="PROSITE" id="PS00319">
    <property type="entry name" value="APP_CUBD"/>
    <property type="match status" value="1"/>
</dbReference>
<keyword evidence="5 13" id="KW-1133">Transmembrane helix</keyword>
<dbReference type="PRINTS" id="PR00203">
    <property type="entry name" value="AMYLOIDA4"/>
</dbReference>
<dbReference type="GO" id="GO:0046914">
    <property type="term" value="F:transition metal ion binding"/>
    <property type="evidence" value="ECO:0007669"/>
    <property type="project" value="InterPro"/>
</dbReference>
<dbReference type="FunFam" id="1.20.120.770:FF:000001">
    <property type="entry name" value="Amyloid beta A4 protein-like isoform 1"/>
    <property type="match status" value="1"/>
</dbReference>
<keyword evidence="19" id="KW-1185">Reference proteome</keyword>
<evidence type="ECO:0000313" key="19">
    <source>
        <dbReference type="Proteomes" id="UP000314983"/>
    </source>
</evidence>
<dbReference type="PANTHER" id="PTHR23103:SF14">
    <property type="entry name" value="AMYLOID BETA PRECURSOR LIKE PROTEIN 2"/>
    <property type="match status" value="1"/>
</dbReference>
<evidence type="ECO:0000259" key="16">
    <source>
        <dbReference type="PROSITE" id="PS51869"/>
    </source>
</evidence>
<feature type="disulfide bond" evidence="10">
    <location>
        <begin position="140"/>
        <end position="194"/>
    </location>
</feature>
<evidence type="ECO:0000256" key="3">
    <source>
        <dbReference type="ARBA" id="ARBA00022723"/>
    </source>
</evidence>
<dbReference type="GO" id="GO:0016020">
    <property type="term" value="C:membrane"/>
    <property type="evidence" value="ECO:0007669"/>
    <property type="project" value="UniProtKB-SubCell"/>
</dbReference>
<dbReference type="Pfam" id="PF12925">
    <property type="entry name" value="APP_E2"/>
    <property type="match status" value="1"/>
</dbReference>
<dbReference type="InterPro" id="IPR024329">
    <property type="entry name" value="Amyloid_glyco_E2_domain"/>
</dbReference>
<dbReference type="SUPFAM" id="SSF89811">
    <property type="entry name" value="Amyloid beta a4 protein copper binding domain (domain 2)"/>
    <property type="match status" value="1"/>
</dbReference>
<dbReference type="InterPro" id="IPR036880">
    <property type="entry name" value="Kunitz_BPTI_sf"/>
</dbReference>
<keyword evidence="4 14" id="KW-0732">Signal</keyword>
<evidence type="ECO:0000256" key="12">
    <source>
        <dbReference type="SAM" id="MobiDB-lite"/>
    </source>
</evidence>
<dbReference type="PROSITE" id="PS00320">
    <property type="entry name" value="APP_INTRA"/>
    <property type="match status" value="1"/>
</dbReference>
<dbReference type="PROSITE" id="PS51869">
    <property type="entry name" value="APP_E1"/>
    <property type="match status" value="1"/>
</dbReference>
<protein>
    <recommendedName>
        <fullName evidence="20">Amyloid beta (A4) precursor-like protein 2</fullName>
    </recommendedName>
</protein>
<evidence type="ECO:0000259" key="17">
    <source>
        <dbReference type="PROSITE" id="PS51870"/>
    </source>
</evidence>
<dbReference type="Gene3D" id="1.20.120.770">
    <property type="entry name" value="Amyloid precursor protein, E2 domain"/>
    <property type="match status" value="1"/>
</dbReference>
<dbReference type="Gene3D" id="6.10.250.1670">
    <property type="match status" value="1"/>
</dbReference>
<dbReference type="GO" id="GO:0008201">
    <property type="term" value="F:heparin binding"/>
    <property type="evidence" value="ECO:0007669"/>
    <property type="project" value="UniProtKB-UniRule"/>
</dbReference>
<evidence type="ECO:0000256" key="6">
    <source>
        <dbReference type="ARBA" id="ARBA00023008"/>
    </source>
</evidence>
<dbReference type="Pfam" id="PF02177">
    <property type="entry name" value="APP_N"/>
    <property type="match status" value="1"/>
</dbReference>
<evidence type="ECO:0000256" key="1">
    <source>
        <dbReference type="ARBA" id="ARBA00004479"/>
    </source>
</evidence>
<gene>
    <name evidence="18" type="primary">APLP2</name>
</gene>
<feature type="domain" description="E1" evidence="16">
    <location>
        <begin position="35"/>
        <end position="196"/>
    </location>
</feature>
<dbReference type="SMART" id="SM00006">
    <property type="entry name" value="A4_EXTRA"/>
    <property type="match status" value="1"/>
</dbReference>
<dbReference type="AlphaFoldDB" id="A0A4W4H107"/>
<dbReference type="Gene3D" id="3.30.1490.140">
    <property type="entry name" value="Amyloidogenic glycoprotein, copper-binding domain"/>
    <property type="match status" value="1"/>
</dbReference>
<dbReference type="PROSITE" id="PS00280">
    <property type="entry name" value="BPTI_KUNITZ_1"/>
    <property type="match status" value="1"/>
</dbReference>
<evidence type="ECO:0000256" key="13">
    <source>
        <dbReference type="SAM" id="Phobius"/>
    </source>
</evidence>
<feature type="signal peptide" evidence="14">
    <location>
        <begin position="1"/>
        <end position="20"/>
    </location>
</feature>
<feature type="disulfide bond" evidence="10">
    <location>
        <begin position="165"/>
        <end position="193"/>
    </location>
</feature>
<dbReference type="Gene3D" id="2.30.29.30">
    <property type="entry name" value="Pleckstrin-homology domain (PH domain)/Phosphotyrosine-binding domain (PTB)"/>
    <property type="match status" value="1"/>
</dbReference>